<dbReference type="InterPro" id="IPR011975">
    <property type="entry name" value="PaaN_2"/>
</dbReference>
<dbReference type="InterPro" id="IPR016163">
    <property type="entry name" value="Ald_DH_C"/>
</dbReference>
<dbReference type="InterPro" id="IPR016161">
    <property type="entry name" value="Ald_DH/histidinol_DH"/>
</dbReference>
<dbReference type="Gene3D" id="3.40.309.10">
    <property type="entry name" value="Aldehyde Dehydrogenase, Chain A, domain 2"/>
    <property type="match status" value="1"/>
</dbReference>
<proteinExistence type="predicted"/>
<dbReference type="InterPro" id="IPR050485">
    <property type="entry name" value="Proline_metab_enzyme"/>
</dbReference>
<reference evidence="4 5" key="1">
    <citation type="submission" date="2019-03" db="EMBL/GenBank/DDBJ databases">
        <title>Genomic Encyclopedia of Type Strains, Phase IV (KMG-IV): sequencing the most valuable type-strain genomes for metagenomic binning, comparative biology and taxonomic classification.</title>
        <authorList>
            <person name="Goeker M."/>
        </authorList>
    </citation>
    <scope>NUCLEOTIDE SEQUENCE [LARGE SCALE GENOMIC DNA]</scope>
    <source>
        <strain evidence="4 5">DSM 16998</strain>
    </source>
</reference>
<dbReference type="OrthoDB" id="9770537at2"/>
<dbReference type="InterPro" id="IPR015590">
    <property type="entry name" value="Aldehyde_DH_dom"/>
</dbReference>
<accession>A0A4R6QIZ9</accession>
<comment type="caution">
    <text evidence="4">The sequence shown here is derived from an EMBL/GenBank/DDBJ whole genome shotgun (WGS) entry which is preliminary data.</text>
</comment>
<dbReference type="InParanoid" id="A0A4R6QIZ9"/>
<keyword evidence="1" id="KW-0560">Oxidoreductase</keyword>
<dbReference type="AlphaFoldDB" id="A0A4R6QIZ9"/>
<dbReference type="GO" id="GO:0003842">
    <property type="term" value="F:L-glutamate gamma-semialdehyde dehydrogenase activity"/>
    <property type="evidence" value="ECO:0007669"/>
    <property type="project" value="TreeGrafter"/>
</dbReference>
<feature type="domain" description="Aldehyde dehydrogenase" evidence="3">
    <location>
        <begin position="72"/>
        <end position="496"/>
    </location>
</feature>
<evidence type="ECO:0000256" key="1">
    <source>
        <dbReference type="ARBA" id="ARBA00023002"/>
    </source>
</evidence>
<dbReference type="Pfam" id="PF00171">
    <property type="entry name" value="Aldedh"/>
    <property type="match status" value="1"/>
</dbReference>
<dbReference type="RefSeq" id="WP_133703485.1">
    <property type="nucleotide sequence ID" value="NZ_SNXS01000011.1"/>
</dbReference>
<dbReference type="Proteomes" id="UP000295361">
    <property type="component" value="Unassembled WGS sequence"/>
</dbReference>
<protein>
    <submittedName>
        <fullName evidence="4">Phenylacetic acid degradation protein paaN</fullName>
    </submittedName>
</protein>
<evidence type="ECO:0000313" key="5">
    <source>
        <dbReference type="Proteomes" id="UP000295361"/>
    </source>
</evidence>
<organism evidence="4 5">
    <name type="scientific">Roseateles toxinivorans</name>
    <dbReference type="NCBI Taxonomy" id="270368"/>
    <lineage>
        <taxon>Bacteria</taxon>
        <taxon>Pseudomonadati</taxon>
        <taxon>Pseudomonadota</taxon>
        <taxon>Betaproteobacteria</taxon>
        <taxon>Burkholderiales</taxon>
        <taxon>Sphaerotilaceae</taxon>
        <taxon>Roseateles</taxon>
    </lineage>
</organism>
<evidence type="ECO:0000256" key="2">
    <source>
        <dbReference type="ARBA" id="ARBA00023027"/>
    </source>
</evidence>
<name>A0A4R6QIZ9_9BURK</name>
<dbReference type="NCBIfam" id="TIGR02288">
    <property type="entry name" value="PaaN_2"/>
    <property type="match status" value="1"/>
</dbReference>
<dbReference type="PANTHER" id="PTHR42862">
    <property type="entry name" value="DELTA-1-PYRROLINE-5-CARBOXYLATE DEHYDROGENASE 1, ISOFORM A-RELATED"/>
    <property type="match status" value="1"/>
</dbReference>
<evidence type="ECO:0000313" key="4">
    <source>
        <dbReference type="EMBL" id="TDP61638.1"/>
    </source>
</evidence>
<dbReference type="PANTHER" id="PTHR42862:SF1">
    <property type="entry name" value="DELTA-1-PYRROLINE-5-CARBOXYLATE DEHYDROGENASE 2, ISOFORM A-RELATED"/>
    <property type="match status" value="1"/>
</dbReference>
<dbReference type="GO" id="GO:0010133">
    <property type="term" value="P:L-proline catabolic process to L-glutamate"/>
    <property type="evidence" value="ECO:0007669"/>
    <property type="project" value="TreeGrafter"/>
</dbReference>
<dbReference type="SUPFAM" id="SSF53720">
    <property type="entry name" value="ALDH-like"/>
    <property type="match status" value="1"/>
</dbReference>
<gene>
    <name evidence="4" type="ORF">DES47_11155</name>
</gene>
<dbReference type="Gene3D" id="3.40.605.10">
    <property type="entry name" value="Aldehyde Dehydrogenase, Chain A, domain 1"/>
    <property type="match status" value="1"/>
</dbReference>
<evidence type="ECO:0000259" key="3">
    <source>
        <dbReference type="Pfam" id="PF00171"/>
    </source>
</evidence>
<keyword evidence="5" id="KW-1185">Reference proteome</keyword>
<dbReference type="InterPro" id="IPR016162">
    <property type="entry name" value="Ald_DH_N"/>
</dbReference>
<dbReference type="GO" id="GO:0009898">
    <property type="term" value="C:cytoplasmic side of plasma membrane"/>
    <property type="evidence" value="ECO:0007669"/>
    <property type="project" value="TreeGrafter"/>
</dbReference>
<dbReference type="EMBL" id="SNXS01000011">
    <property type="protein sequence ID" value="TDP61638.1"/>
    <property type="molecule type" value="Genomic_DNA"/>
</dbReference>
<keyword evidence="2" id="KW-0520">NAD</keyword>
<sequence>MTQHWYEQHRPRFERAQDACRERHCWSPFAEMPGLYPDAAGAQARAQQGFAAQRGRPFALEQPGRIGSLGEEVSPYTQEPLGIAYPQADIDTLFDAAERAMPAWAAASIETRIGVLMELLDRLYREHLFEIATAVMHTAGQSANMAYAGSGVNALDRGIEALVQAEQAMRAVPAQARWQRGFGSAEIVLDKTYRLVPRGVAVCFACASFPTWNAWPSMLASLATGNPVIVKPHPASVLPMAITVRVLRQVLVEAGFDANLVTMALDSTAEPLGKRLVQHPLTRIVDFTGSARFGQWVERHAHPAIVFSETSGCNTVVLESVVDLDAVLRALATTMCLFSAQMCTSPQNLYLPRAGVRTPAGLVPLDEVAQRLAAAIDSIGREPRRAAMLLAAIQSPQTLDLLRQMTAQGAAAGRVLLAPRPYAHPEFPNARTSTPLLVQTDKTQRGLYGQERFGPIGFVIACDDAADALTQATADVREFGGLTAFVYSQDETFIAAAEDAYARAGAQLTINLSGPMPLNFAAAYSDFHVTGLNPAGNASLTDLAFVASRFRIVQSRRPAVLQPELQETTT</sequence>